<organism evidence="1 2">
    <name type="scientific">Nibea albiflora</name>
    <name type="common">Yellow drum</name>
    <name type="synonym">Corvina albiflora</name>
    <dbReference type="NCBI Taxonomy" id="240163"/>
    <lineage>
        <taxon>Eukaryota</taxon>
        <taxon>Metazoa</taxon>
        <taxon>Chordata</taxon>
        <taxon>Craniata</taxon>
        <taxon>Vertebrata</taxon>
        <taxon>Euteleostomi</taxon>
        <taxon>Actinopterygii</taxon>
        <taxon>Neopterygii</taxon>
        <taxon>Teleostei</taxon>
        <taxon>Neoteleostei</taxon>
        <taxon>Acanthomorphata</taxon>
        <taxon>Eupercaria</taxon>
        <taxon>Sciaenidae</taxon>
        <taxon>Nibea</taxon>
    </lineage>
</organism>
<proteinExistence type="predicted"/>
<keyword evidence="1" id="KW-0675">Receptor</keyword>
<name>A0ACB7EFE5_NIBAL</name>
<evidence type="ECO:0000313" key="2">
    <source>
        <dbReference type="Proteomes" id="UP000805704"/>
    </source>
</evidence>
<comment type="caution">
    <text evidence="1">The sequence shown here is derived from an EMBL/GenBank/DDBJ whole genome shotgun (WGS) entry which is preliminary data.</text>
</comment>
<accession>A0ACB7EFE5</accession>
<dbReference type="Proteomes" id="UP000805704">
    <property type="component" value="Chromosome 8"/>
</dbReference>
<keyword evidence="2" id="KW-1185">Reference proteome</keyword>
<sequence>MSSAREDTLSPDELRKRLYQTFKSKGVLDTLKTQLRNQLIQELKHPPLTGGQPVPRQVPVKSEPQLVSVCNSIVADHLRSSGYEYTLSVFYPESGLCKDKVSTKGELLQLLTMSPESALYRSLSSNKDDKGFLINLLSQLTHHSTRGWCNDADTQTTSTAGYGESLVDKMKMIDKEYESFSFTGDRTFSFQSKLAAYRKEIETQMQAEMNTKMQHFKDVEVAKVRVEEKAKFHKEFDKLKQELERTYEMKVKALMDREKNAIDRLQKQQEIEDKNVYMQRQSVLKEIETLRNRETELRMRMEAFEKTCQIHEEKVKTTEELLRRRELAVKTMEDSYDQRLKNELSSYQVELKEEFIKRTEKLTENENRNKMETARIQKEAAAIDAKLEEHIRACSELRRLQVELDTAQQQISLLTQQKDLLRERLETVSDYSSLKSEKAELQGRLRLLKKQLEEAQEENRLLHADLGKPSKEQLALQMELQRLQNARRLDEEEFDNQKQVLQAQLQSEVERCAQLSAQLIECEEKSQWMTNHTEDIKAQLRQTQQALELSADKLVPPDIYMDRALLRSRVGYDDVCEAGGPVRGHKLPPWSDSPDSDMELVAEAKARFQELQKEAETLEEAYRNYQQRAVLSTISHMLPPRPLSPQGAHLSHRPDSPRRRQTSHHSHTPHSHHKSKHSHRPLSPQNTRTSSSAPYNTRNTVPPAQQRVTFSENRNQPQSTDFTDHSLHSLTESPSLRDRHPQGGGNGSPSRCLPSTPHSSSRKTLQRGISEEAVAPPMTFPELSFDRQLPHAPHDKVETLGVFSPELSPLQSPQLKSTARDQTSPPKLQPVISSLESSPEPEKISLEDLTGILSEPGHIPELLLDTAVPLSEEAPDGPAVPRPPDLPEDPVDLQGQAEAPQTSGESAREEDEEQRWERERTERLERRQREQEEARERELQELERLEKEMLLQDAEQPGQEEEKEEEETEMKKGEDEEQKQETDHGREESKGENPLEKYMKMVLEAREKQHAQSPGREEAEHTSPEAKSLSEEKDDRVVHAKEHDSRSSSNMSPSDFLDSLMGRTSGYDARIRPNFKGPPVNVTCNIFINSFGSIAETTMDYRVNIFLRQKWNDPRLAYSKYPDSSLDLDPSMLDSIWKPDLFFANEKGANFHDVTTDNKLLRIFKDGTVLYSIRLTLILSCPMDLKNFPMDVQTCTMQLESFGYTMNDLIFEWLENGAVQVSDGLTLPQFIMREEKELGYCTKHYNTGKFTCIEVKFHLERQMGYYLIQMYIPSLLIVILSWVSFWINMDAAPARVALGITTVLTMTTQSSGSRASLPKVSYVKAIDIWMAVCLLFVFAALLEYAGVNFVSRQQKEFLRLRRRQRRNHKDDDMREGRFNFAGYNMSQCLPTKDGSAVKNAAPAPNPQPPIPKDIDTMRKKFVDRAKRIDTISRAAFPLAFLIFNVFYWVTYKIIRHEDIHKK</sequence>
<dbReference type="EMBL" id="CM024796">
    <property type="protein sequence ID" value="KAG8000619.1"/>
    <property type="molecule type" value="Genomic_DNA"/>
</dbReference>
<reference evidence="1" key="1">
    <citation type="submission" date="2020-04" db="EMBL/GenBank/DDBJ databases">
        <title>A chromosome-scale assembly and high-density genetic map of the yellow drum (Nibea albiflora) genome.</title>
        <authorList>
            <person name="Xu D."/>
            <person name="Zhang W."/>
            <person name="Chen R."/>
            <person name="Tan P."/>
            <person name="Wang L."/>
            <person name="Song H."/>
            <person name="Tian L."/>
            <person name="Zhu Q."/>
            <person name="Wang B."/>
        </authorList>
    </citation>
    <scope>NUCLEOTIDE SEQUENCE</scope>
    <source>
        <strain evidence="1">ZJHYS-2018</strain>
    </source>
</reference>
<protein>
    <submittedName>
        <fullName evidence="1">Glycine receptor subunit alpha-2</fullName>
    </submittedName>
</protein>
<gene>
    <name evidence="1" type="primary">GLRA2</name>
    <name evidence="1" type="ORF">GBF38_017046</name>
</gene>
<evidence type="ECO:0000313" key="1">
    <source>
        <dbReference type="EMBL" id="KAG8000619.1"/>
    </source>
</evidence>